<organism evidence="1 2">
    <name type="scientific">Heterorhabditis bacteriophora</name>
    <name type="common">Entomopathogenic nematode worm</name>
    <dbReference type="NCBI Taxonomy" id="37862"/>
    <lineage>
        <taxon>Eukaryota</taxon>
        <taxon>Metazoa</taxon>
        <taxon>Ecdysozoa</taxon>
        <taxon>Nematoda</taxon>
        <taxon>Chromadorea</taxon>
        <taxon>Rhabditida</taxon>
        <taxon>Rhabditina</taxon>
        <taxon>Rhabditomorpha</taxon>
        <taxon>Strongyloidea</taxon>
        <taxon>Heterorhabditidae</taxon>
        <taxon>Heterorhabditis</taxon>
    </lineage>
</organism>
<evidence type="ECO:0000313" key="2">
    <source>
        <dbReference type="WBParaSite" id="Hba_09662"/>
    </source>
</evidence>
<dbReference type="Proteomes" id="UP000095283">
    <property type="component" value="Unplaced"/>
</dbReference>
<sequence>MRLILEIIPLSHLWECSNWFKKIYIYIKLCMHIYIFIICSWRFWRSGRVPVFILVRILTLASFCCEK</sequence>
<dbReference type="AlphaFoldDB" id="A0A1I7WWQ9"/>
<evidence type="ECO:0000313" key="1">
    <source>
        <dbReference type="Proteomes" id="UP000095283"/>
    </source>
</evidence>
<dbReference type="WBParaSite" id="Hba_09662">
    <property type="protein sequence ID" value="Hba_09662"/>
    <property type="gene ID" value="Hba_09662"/>
</dbReference>
<reference evidence="2" key="1">
    <citation type="submission" date="2016-11" db="UniProtKB">
        <authorList>
            <consortium name="WormBaseParasite"/>
        </authorList>
    </citation>
    <scope>IDENTIFICATION</scope>
</reference>
<proteinExistence type="predicted"/>
<accession>A0A1I7WWQ9</accession>
<keyword evidence="1" id="KW-1185">Reference proteome</keyword>
<name>A0A1I7WWQ9_HETBA</name>
<protein>
    <submittedName>
        <fullName evidence="2">Ovule protein</fullName>
    </submittedName>
</protein>